<feature type="compositionally biased region" description="Low complexity" evidence="1">
    <location>
        <begin position="267"/>
        <end position="291"/>
    </location>
</feature>
<reference evidence="2 3" key="1">
    <citation type="submission" date="2023-11" db="EMBL/GenBank/DDBJ databases">
        <title>Halocaridina rubra genome assembly.</title>
        <authorList>
            <person name="Smith C."/>
        </authorList>
    </citation>
    <scope>NUCLEOTIDE SEQUENCE [LARGE SCALE GENOMIC DNA]</scope>
    <source>
        <strain evidence="2">EP-1</strain>
        <tissue evidence="2">Whole</tissue>
    </source>
</reference>
<dbReference type="Proteomes" id="UP001381693">
    <property type="component" value="Unassembled WGS sequence"/>
</dbReference>
<protein>
    <submittedName>
        <fullName evidence="2">Uncharacterized protein</fullName>
    </submittedName>
</protein>
<feature type="non-terminal residue" evidence="2">
    <location>
        <position position="384"/>
    </location>
</feature>
<gene>
    <name evidence="2" type="ORF">SK128_024241</name>
</gene>
<dbReference type="AlphaFoldDB" id="A0AAN9A069"/>
<evidence type="ECO:0000256" key="1">
    <source>
        <dbReference type="SAM" id="MobiDB-lite"/>
    </source>
</evidence>
<keyword evidence="3" id="KW-1185">Reference proteome</keyword>
<accession>A0AAN9A069</accession>
<comment type="caution">
    <text evidence="2">The sequence shown here is derived from an EMBL/GenBank/DDBJ whole genome shotgun (WGS) entry which is preliminary data.</text>
</comment>
<feature type="region of interest" description="Disordered" evidence="1">
    <location>
        <begin position="255"/>
        <end position="291"/>
    </location>
</feature>
<dbReference type="EMBL" id="JAXCGZ010018449">
    <property type="protein sequence ID" value="KAK7067405.1"/>
    <property type="molecule type" value="Genomic_DNA"/>
</dbReference>
<sequence>MAGIVLWKAPVSFLGSSSKNSTSSIALILNSTDADIASGESLLTESLVANISSLINTLVSIAISESNTSTIWKTPRTRDYLPEKASSALTALASILSAIPNISPAKSTLSDKYLSSTAKTHSTNKVPTEKSTYPAITLEVTNATGPILSPVTTTRNSSYKLEIGPSKMKTSSIRSEDIFEHADITTTRTSHENTSKSFASTTKIPEVNTTTSTSLRATVTSKPIESKTRNYFKPCKRATLSSVKTITTRKIVASSRPSAGVSFSKRAASSSGTGTSQGEKTTNISATSTANSVPLQGMTRTTRVMSTTPSVNPNVNFTVPSTSYKNMTTTVDNITEIASSGSSPTPMDCIDTTKASKSTISIKNSVISTSSTTRSPVSFSSSKM</sequence>
<proteinExistence type="predicted"/>
<name>A0AAN9A069_HALRR</name>
<evidence type="ECO:0000313" key="2">
    <source>
        <dbReference type="EMBL" id="KAK7067405.1"/>
    </source>
</evidence>
<organism evidence="2 3">
    <name type="scientific">Halocaridina rubra</name>
    <name type="common">Hawaiian red shrimp</name>
    <dbReference type="NCBI Taxonomy" id="373956"/>
    <lineage>
        <taxon>Eukaryota</taxon>
        <taxon>Metazoa</taxon>
        <taxon>Ecdysozoa</taxon>
        <taxon>Arthropoda</taxon>
        <taxon>Crustacea</taxon>
        <taxon>Multicrustacea</taxon>
        <taxon>Malacostraca</taxon>
        <taxon>Eumalacostraca</taxon>
        <taxon>Eucarida</taxon>
        <taxon>Decapoda</taxon>
        <taxon>Pleocyemata</taxon>
        <taxon>Caridea</taxon>
        <taxon>Atyoidea</taxon>
        <taxon>Atyidae</taxon>
        <taxon>Halocaridina</taxon>
    </lineage>
</organism>
<evidence type="ECO:0000313" key="3">
    <source>
        <dbReference type="Proteomes" id="UP001381693"/>
    </source>
</evidence>